<comment type="caution">
    <text evidence="2">The sequence shown here is derived from an EMBL/GenBank/DDBJ whole genome shotgun (WGS) entry which is preliminary data.</text>
</comment>
<protein>
    <submittedName>
        <fullName evidence="2">Uncharacterized protein</fullName>
    </submittedName>
</protein>
<gene>
    <name evidence="2" type="ORF">G7Z17_g6966</name>
</gene>
<evidence type="ECO:0000256" key="1">
    <source>
        <dbReference type="SAM" id="MobiDB-lite"/>
    </source>
</evidence>
<dbReference type="OrthoDB" id="4850431at2759"/>
<accession>A0A9P5H4G7</accession>
<organism evidence="2 3">
    <name type="scientific">Cylindrodendrum hubeiense</name>
    <dbReference type="NCBI Taxonomy" id="595255"/>
    <lineage>
        <taxon>Eukaryota</taxon>
        <taxon>Fungi</taxon>
        <taxon>Dikarya</taxon>
        <taxon>Ascomycota</taxon>
        <taxon>Pezizomycotina</taxon>
        <taxon>Sordariomycetes</taxon>
        <taxon>Hypocreomycetidae</taxon>
        <taxon>Hypocreales</taxon>
        <taxon>Nectriaceae</taxon>
        <taxon>Cylindrodendrum</taxon>
    </lineage>
</organism>
<proteinExistence type="predicted"/>
<feature type="compositionally biased region" description="Basic residues" evidence="1">
    <location>
        <begin position="113"/>
        <end position="125"/>
    </location>
</feature>
<dbReference type="Proteomes" id="UP000722485">
    <property type="component" value="Unassembled WGS sequence"/>
</dbReference>
<sequence length="160" mass="17898">MTAGVVHGSATFAEPTIIVSPTADHDAMRGRKRDRSMTRRSVRPIRCAPSDECSTLRGRSRRRATSPALGYTSRATSPRVSSPTRKRLLHAARMRREHCPSRVASPVEQQQVFRRRQRTRSRSRGPRADMEPEPPRLADVLSGLRNELLASSDDDDGAKQ</sequence>
<evidence type="ECO:0000313" key="2">
    <source>
        <dbReference type="EMBL" id="KAF7548588.1"/>
    </source>
</evidence>
<feature type="compositionally biased region" description="Basic and acidic residues" evidence="1">
    <location>
        <begin position="126"/>
        <end position="136"/>
    </location>
</feature>
<name>A0A9P5H4G7_9HYPO</name>
<dbReference type="EMBL" id="JAANBB010000144">
    <property type="protein sequence ID" value="KAF7548588.1"/>
    <property type="molecule type" value="Genomic_DNA"/>
</dbReference>
<reference evidence="2" key="1">
    <citation type="submission" date="2020-03" db="EMBL/GenBank/DDBJ databases">
        <title>Draft Genome Sequence of Cylindrodendrum hubeiense.</title>
        <authorList>
            <person name="Buettner E."/>
            <person name="Kellner H."/>
        </authorList>
    </citation>
    <scope>NUCLEOTIDE SEQUENCE</scope>
    <source>
        <strain evidence="2">IHI 201604</strain>
    </source>
</reference>
<feature type="compositionally biased region" description="Polar residues" evidence="1">
    <location>
        <begin position="73"/>
        <end position="83"/>
    </location>
</feature>
<feature type="compositionally biased region" description="Basic residues" evidence="1">
    <location>
        <begin position="30"/>
        <end position="43"/>
    </location>
</feature>
<feature type="compositionally biased region" description="Basic residues" evidence="1">
    <location>
        <begin position="84"/>
        <end position="96"/>
    </location>
</feature>
<keyword evidence="3" id="KW-1185">Reference proteome</keyword>
<feature type="region of interest" description="Disordered" evidence="1">
    <location>
        <begin position="21"/>
        <end position="138"/>
    </location>
</feature>
<dbReference type="AlphaFoldDB" id="A0A9P5H4G7"/>
<evidence type="ECO:0000313" key="3">
    <source>
        <dbReference type="Proteomes" id="UP000722485"/>
    </source>
</evidence>